<dbReference type="Pfam" id="PF07004">
    <property type="entry name" value="SHIPPO-rpt"/>
    <property type="match status" value="4"/>
</dbReference>
<reference evidence="2" key="1">
    <citation type="submission" date="2021-01" db="EMBL/GenBank/DDBJ databases">
        <authorList>
            <consortium name="Genoscope - CEA"/>
            <person name="William W."/>
        </authorList>
    </citation>
    <scope>NUCLEOTIDE SEQUENCE</scope>
</reference>
<dbReference type="EMBL" id="CAJJDM010000100">
    <property type="protein sequence ID" value="CAD8095029.1"/>
    <property type="molecule type" value="Genomic_DNA"/>
</dbReference>
<dbReference type="PANTHER" id="PTHR21580">
    <property type="entry name" value="SHIPPO-1-RELATED"/>
    <property type="match status" value="1"/>
</dbReference>
<name>A0A8S1NUF9_PARPR</name>
<dbReference type="AlphaFoldDB" id="A0A8S1NUF9"/>
<sequence>MPQAQRKDLNDSITITPGPGQYQIPKIRDSQIITMKGFKYNPNNSVHFPGPGQYNPDDSMCKLKDGSVKIAPEQRSKALLTQYVPGPGQYSMKSTLEGPSWGFKKEIRSTLIKKDFNPGPGSYNIPPKFNDVPKYLLQK</sequence>
<comment type="caution">
    <text evidence="2">The sequence shown here is derived from an EMBL/GenBank/DDBJ whole genome shotgun (WGS) entry which is preliminary data.</text>
</comment>
<protein>
    <submittedName>
        <fullName evidence="2">Uncharacterized protein</fullName>
    </submittedName>
</protein>
<dbReference type="Proteomes" id="UP000688137">
    <property type="component" value="Unassembled WGS sequence"/>
</dbReference>
<evidence type="ECO:0000313" key="3">
    <source>
        <dbReference type="Proteomes" id="UP000688137"/>
    </source>
</evidence>
<feature type="compositionally biased region" description="Basic and acidic residues" evidence="1">
    <location>
        <begin position="1"/>
        <end position="10"/>
    </location>
</feature>
<evidence type="ECO:0000256" key="1">
    <source>
        <dbReference type="SAM" id="MobiDB-lite"/>
    </source>
</evidence>
<dbReference type="PANTHER" id="PTHR21580:SF28">
    <property type="entry name" value="BOREALIN N-TERMINAL DOMAIN-CONTAINING PROTEIN-RELATED"/>
    <property type="match status" value="1"/>
</dbReference>
<keyword evidence="3" id="KW-1185">Reference proteome</keyword>
<dbReference type="InterPro" id="IPR051291">
    <property type="entry name" value="CIMAP"/>
</dbReference>
<gene>
    <name evidence="2" type="ORF">PPRIM_AZ9-3.1.T0970153</name>
</gene>
<feature type="region of interest" description="Disordered" evidence="1">
    <location>
        <begin position="1"/>
        <end position="27"/>
    </location>
</feature>
<accession>A0A8S1NUF9</accession>
<proteinExistence type="predicted"/>
<organism evidence="2 3">
    <name type="scientific">Paramecium primaurelia</name>
    <dbReference type="NCBI Taxonomy" id="5886"/>
    <lineage>
        <taxon>Eukaryota</taxon>
        <taxon>Sar</taxon>
        <taxon>Alveolata</taxon>
        <taxon>Ciliophora</taxon>
        <taxon>Intramacronucleata</taxon>
        <taxon>Oligohymenophorea</taxon>
        <taxon>Peniculida</taxon>
        <taxon>Parameciidae</taxon>
        <taxon>Paramecium</taxon>
    </lineage>
</organism>
<dbReference type="InterPro" id="IPR010736">
    <property type="entry name" value="SHIPPO-rpt"/>
</dbReference>
<evidence type="ECO:0000313" key="2">
    <source>
        <dbReference type="EMBL" id="CAD8095029.1"/>
    </source>
</evidence>